<comment type="similarity">
    <text evidence="1 2">Belongs to the arylamine N-acetyltransferase family.</text>
</comment>
<dbReference type="InterPro" id="IPR001447">
    <property type="entry name" value="Arylamine_N-AcTrfase"/>
</dbReference>
<protein>
    <submittedName>
        <fullName evidence="3">Arylamine N-acetyltransferase</fullName>
    </submittedName>
</protein>
<evidence type="ECO:0000313" key="3">
    <source>
        <dbReference type="EMBL" id="QUT06019.1"/>
    </source>
</evidence>
<dbReference type="EMBL" id="CP073910">
    <property type="protein sequence ID" value="QUT06019.1"/>
    <property type="molecule type" value="Genomic_DNA"/>
</dbReference>
<evidence type="ECO:0000256" key="1">
    <source>
        <dbReference type="ARBA" id="ARBA00006547"/>
    </source>
</evidence>
<gene>
    <name evidence="3" type="ORF">KFK14_00460</name>
</gene>
<dbReference type="InterPro" id="IPR038765">
    <property type="entry name" value="Papain-like_cys_pep_sf"/>
</dbReference>
<dbReference type="SUPFAM" id="SSF54001">
    <property type="entry name" value="Cysteine proteinases"/>
    <property type="match status" value="1"/>
</dbReference>
<dbReference type="Gene3D" id="2.40.128.150">
    <property type="entry name" value="Cysteine proteinases"/>
    <property type="match status" value="1"/>
</dbReference>
<proteinExistence type="inferred from homology"/>
<name>A0A975K7X1_9SPHN</name>
<dbReference type="Pfam" id="PF00797">
    <property type="entry name" value="Acetyltransf_2"/>
    <property type="match status" value="1"/>
</dbReference>
<dbReference type="PRINTS" id="PR01543">
    <property type="entry name" value="ANATRNSFRASE"/>
</dbReference>
<dbReference type="AlphaFoldDB" id="A0A975K7X1"/>
<dbReference type="RefSeq" id="WP_212609488.1">
    <property type="nucleotide sequence ID" value="NZ_CP073910.1"/>
</dbReference>
<accession>A0A975K7X1</accession>
<sequence length="271" mass="29589">MDLPAYLARIGMDAAPAPDAAGLAAMQRAHRLAIPFENLDIPLGRGISIDPAIVFDKLVTRRRGGYCFEQNQLFLRALRASGFAARPLLARVWLMADGMPPLTHTFNLVTIGGREWIADAGFGGSFSPPMPLEDGAASQMADGTAHRLVRQDGGWMLERAGDPGATDGRSQDTRDWQPQYSFTTAPVEGIDLELSNHWTSTRPGTRFLTMQIVSLILPDGFAALTDRQLSLHRAGVTESRPIQDAADYRTILASIFGLELSVEEVDRLSRT</sequence>
<reference evidence="3" key="1">
    <citation type="submission" date="2021-04" db="EMBL/GenBank/DDBJ databases">
        <title>Isolation of p-tert-butylphenol degrading bacteria Sphingobium phenoxybenzoativorans Tas13 from active sludge.</title>
        <authorList>
            <person name="Li Y."/>
        </authorList>
    </citation>
    <scope>NUCLEOTIDE SEQUENCE</scope>
    <source>
        <strain evidence="3">Tas13</strain>
    </source>
</reference>
<dbReference type="PANTHER" id="PTHR11786">
    <property type="entry name" value="N-HYDROXYARYLAMINE O-ACETYLTRANSFERASE"/>
    <property type="match status" value="1"/>
</dbReference>
<dbReference type="PANTHER" id="PTHR11786:SF0">
    <property type="entry name" value="ARYLAMINE N-ACETYLTRANSFERASE 4-RELATED"/>
    <property type="match status" value="1"/>
</dbReference>
<dbReference type="Gene3D" id="3.30.2140.10">
    <property type="entry name" value="Arylamine N-acetyltransferase"/>
    <property type="match status" value="1"/>
</dbReference>
<keyword evidence="4" id="KW-1185">Reference proteome</keyword>
<organism evidence="3 4">
    <name type="scientific">Sphingobium phenoxybenzoativorans</name>
    <dbReference type="NCBI Taxonomy" id="1592790"/>
    <lineage>
        <taxon>Bacteria</taxon>
        <taxon>Pseudomonadati</taxon>
        <taxon>Pseudomonadota</taxon>
        <taxon>Alphaproteobacteria</taxon>
        <taxon>Sphingomonadales</taxon>
        <taxon>Sphingomonadaceae</taxon>
        <taxon>Sphingobium</taxon>
    </lineage>
</organism>
<evidence type="ECO:0000313" key="4">
    <source>
        <dbReference type="Proteomes" id="UP000681425"/>
    </source>
</evidence>
<dbReference type="SMR" id="A0A975K7X1"/>
<dbReference type="Proteomes" id="UP000681425">
    <property type="component" value="Chromosome"/>
</dbReference>
<dbReference type="GO" id="GO:0016407">
    <property type="term" value="F:acetyltransferase activity"/>
    <property type="evidence" value="ECO:0007669"/>
    <property type="project" value="InterPro"/>
</dbReference>
<dbReference type="KEGG" id="spph:KFK14_00460"/>
<evidence type="ECO:0000256" key="2">
    <source>
        <dbReference type="RuleBase" id="RU003452"/>
    </source>
</evidence>